<organism evidence="9 10">
    <name type="scientific">Halomonas binhaiensis</name>
    <dbReference type="NCBI Taxonomy" id="2562282"/>
    <lineage>
        <taxon>Bacteria</taxon>
        <taxon>Pseudomonadati</taxon>
        <taxon>Pseudomonadota</taxon>
        <taxon>Gammaproteobacteria</taxon>
        <taxon>Oceanospirillales</taxon>
        <taxon>Halomonadaceae</taxon>
        <taxon>Halomonas</taxon>
    </lineage>
</organism>
<dbReference type="InterPro" id="IPR017937">
    <property type="entry name" value="Thioredoxin_CS"/>
</dbReference>
<dbReference type="Proteomes" id="UP000324285">
    <property type="component" value="Chromosome"/>
</dbReference>
<keyword evidence="10" id="KW-1185">Reference proteome</keyword>
<comment type="subcellular location">
    <subcellularLocation>
        <location evidence="5">Periplasm</location>
    </subcellularLocation>
</comment>
<dbReference type="GO" id="GO:0016491">
    <property type="term" value="F:oxidoreductase activity"/>
    <property type="evidence" value="ECO:0007669"/>
    <property type="project" value="InterPro"/>
</dbReference>
<dbReference type="InterPro" id="IPR001853">
    <property type="entry name" value="DSBA-like_thioredoxin_dom"/>
</dbReference>
<dbReference type="RefSeq" id="WP_149286636.1">
    <property type="nucleotide sequence ID" value="NZ_CP038437.2"/>
</dbReference>
<sequence>MLKSFLVGLAGLGLSTLVSAAPLTEGKDYTVSPNPVELSTDSTKINVTEIFWYGCPHCYDLEEPLNAWVAELPDDVDFERMPATLGDTWVKHATAFYAAKQLGILDKVHADFFDALHQQGQKLTEPDDIAEFFSNYGVSKEDALSALNGFGVKSELNRASATMRNLELMGVPALIVDNRYIVSPSSAGSLENMPKVAEALIDQVREERAAGTDNSEQEEANQE</sequence>
<dbReference type="CDD" id="cd03019">
    <property type="entry name" value="DsbA_DsbA"/>
    <property type="match status" value="1"/>
</dbReference>
<evidence type="ECO:0000256" key="2">
    <source>
        <dbReference type="ARBA" id="ARBA00022729"/>
    </source>
</evidence>
<evidence type="ECO:0000256" key="1">
    <source>
        <dbReference type="ARBA" id="ARBA00005791"/>
    </source>
</evidence>
<accession>A0A5C1NJL6</accession>
<dbReference type="Pfam" id="PF01323">
    <property type="entry name" value="DSBA"/>
    <property type="match status" value="1"/>
</dbReference>
<dbReference type="PIRSF" id="PIRSF001488">
    <property type="entry name" value="Tdi_protein"/>
    <property type="match status" value="1"/>
</dbReference>
<keyword evidence="4" id="KW-0676">Redox-active center</keyword>
<dbReference type="OrthoDB" id="9784896at2"/>
<dbReference type="PANTHER" id="PTHR35891:SF2">
    <property type="entry name" value="THIOL:DISULFIDE INTERCHANGE PROTEIN DSBA"/>
    <property type="match status" value="1"/>
</dbReference>
<evidence type="ECO:0000313" key="10">
    <source>
        <dbReference type="Proteomes" id="UP000324285"/>
    </source>
</evidence>
<proteinExistence type="inferred from homology"/>
<comment type="similarity">
    <text evidence="1">Belongs to the thioredoxin family. DsbA subfamily.</text>
</comment>
<feature type="disulfide bond" description="Redox-active" evidence="6">
    <location>
        <begin position="55"/>
        <end position="58"/>
    </location>
</feature>
<keyword evidence="3 5" id="KW-1015">Disulfide bond</keyword>
<reference evidence="9" key="1">
    <citation type="submission" date="2021-02" db="EMBL/GenBank/DDBJ databases">
        <title>Strain Y2R2, a novel species of the genus Halomonas.</title>
        <authorList>
            <person name="Huang H."/>
        </authorList>
    </citation>
    <scope>NUCLEOTIDE SEQUENCE</scope>
    <source>
        <strain evidence="9">Y2R2</strain>
    </source>
</reference>
<dbReference type="Gene3D" id="3.40.30.10">
    <property type="entry name" value="Glutaredoxin"/>
    <property type="match status" value="1"/>
</dbReference>
<evidence type="ECO:0000256" key="5">
    <source>
        <dbReference type="PIRNR" id="PIRNR001488"/>
    </source>
</evidence>
<evidence type="ECO:0000313" key="9">
    <source>
        <dbReference type="EMBL" id="QEM83514.1"/>
    </source>
</evidence>
<dbReference type="InterPro" id="IPR023205">
    <property type="entry name" value="DsbA/DsbL"/>
</dbReference>
<gene>
    <name evidence="9" type="ORF">E4T21_19590</name>
</gene>
<evidence type="ECO:0000256" key="4">
    <source>
        <dbReference type="ARBA" id="ARBA00023284"/>
    </source>
</evidence>
<name>A0A5C1NJL6_9GAMM</name>
<feature type="signal peptide" evidence="7">
    <location>
        <begin position="1"/>
        <end position="20"/>
    </location>
</feature>
<feature type="chain" id="PRO_5022952943" description="Thiol:disulfide interchange protein" evidence="7">
    <location>
        <begin position="21"/>
        <end position="223"/>
    </location>
</feature>
<evidence type="ECO:0000259" key="8">
    <source>
        <dbReference type="Pfam" id="PF01323"/>
    </source>
</evidence>
<dbReference type="SUPFAM" id="SSF52833">
    <property type="entry name" value="Thioredoxin-like"/>
    <property type="match status" value="1"/>
</dbReference>
<protein>
    <recommendedName>
        <fullName evidence="5">Thiol:disulfide interchange protein</fullName>
    </recommendedName>
</protein>
<dbReference type="InterPro" id="IPR036249">
    <property type="entry name" value="Thioredoxin-like_sf"/>
</dbReference>
<keyword evidence="5" id="KW-0574">Periplasm</keyword>
<dbReference type="InterPro" id="IPR050824">
    <property type="entry name" value="Thiol_disulfide_DsbA"/>
</dbReference>
<dbReference type="KEGG" id="hbh:E4T21_19590"/>
<dbReference type="PANTHER" id="PTHR35891">
    <property type="entry name" value="THIOL:DISULFIDE INTERCHANGE PROTEIN DSBA"/>
    <property type="match status" value="1"/>
</dbReference>
<evidence type="ECO:0000256" key="3">
    <source>
        <dbReference type="ARBA" id="ARBA00023157"/>
    </source>
</evidence>
<feature type="domain" description="DSBA-like thioredoxin" evidence="8">
    <location>
        <begin position="77"/>
        <end position="182"/>
    </location>
</feature>
<dbReference type="PROSITE" id="PS00194">
    <property type="entry name" value="THIOREDOXIN_1"/>
    <property type="match status" value="1"/>
</dbReference>
<dbReference type="EMBL" id="CP038437">
    <property type="protein sequence ID" value="QEM83514.1"/>
    <property type="molecule type" value="Genomic_DNA"/>
</dbReference>
<evidence type="ECO:0000256" key="7">
    <source>
        <dbReference type="SAM" id="SignalP"/>
    </source>
</evidence>
<dbReference type="GO" id="GO:0042597">
    <property type="term" value="C:periplasmic space"/>
    <property type="evidence" value="ECO:0007669"/>
    <property type="project" value="UniProtKB-SubCell"/>
</dbReference>
<evidence type="ECO:0000256" key="6">
    <source>
        <dbReference type="PIRSR" id="PIRSR001488-1"/>
    </source>
</evidence>
<keyword evidence="2 7" id="KW-0732">Signal</keyword>
<dbReference type="AlphaFoldDB" id="A0A5C1NJL6"/>